<proteinExistence type="predicted"/>
<evidence type="ECO:0008006" key="8">
    <source>
        <dbReference type="Google" id="ProtNLM"/>
    </source>
</evidence>
<reference evidence="6 7" key="1">
    <citation type="journal article" date="2024" name="Science">
        <title>Giant polyketide synthase enzymes in the biosynthesis of giant marine polyether toxins.</title>
        <authorList>
            <person name="Fallon T.R."/>
            <person name="Shende V.V."/>
            <person name="Wierzbicki I.H."/>
            <person name="Pendleton A.L."/>
            <person name="Watervoot N.F."/>
            <person name="Auber R.P."/>
            <person name="Gonzalez D.J."/>
            <person name="Wisecaver J.H."/>
            <person name="Moore B.S."/>
        </authorList>
    </citation>
    <scope>NUCLEOTIDE SEQUENCE [LARGE SCALE GENOMIC DNA]</scope>
    <source>
        <strain evidence="6 7">12B1</strain>
    </source>
</reference>
<feature type="transmembrane region" description="Helical" evidence="5">
    <location>
        <begin position="58"/>
        <end position="83"/>
    </location>
</feature>
<sequence length="198" mass="21464">MKLDDLQIPLLGWIRRRAMGAPPSPVSVLFGQAMVGVFLSFGVGRTPGTLPTDVVGELWLPVIAVCLFLSLYSVLDCMAVGVAKEKHGLNAKPLSAPPKVIPDEVQVAVRVQANQVEQMTGYIVATFAFSLLVNGQVGGVLSCVYLVLRRLYATAYRGSAGLPLKEMGLEKYTVPCYFIYNGMAMACVVHMLRFRLLG</sequence>
<evidence type="ECO:0000256" key="1">
    <source>
        <dbReference type="ARBA" id="ARBA00004370"/>
    </source>
</evidence>
<comment type="subcellular location">
    <subcellularLocation>
        <location evidence="1">Membrane</location>
    </subcellularLocation>
</comment>
<feature type="transmembrane region" description="Helical" evidence="5">
    <location>
        <begin position="172"/>
        <end position="192"/>
    </location>
</feature>
<protein>
    <recommendedName>
        <fullName evidence="8">Glutathione transferase</fullName>
    </recommendedName>
</protein>
<dbReference type="InterPro" id="IPR023352">
    <property type="entry name" value="MAPEG-like_dom_sf"/>
</dbReference>
<evidence type="ECO:0000313" key="6">
    <source>
        <dbReference type="EMBL" id="KAL1499866.1"/>
    </source>
</evidence>
<evidence type="ECO:0000256" key="3">
    <source>
        <dbReference type="ARBA" id="ARBA00022989"/>
    </source>
</evidence>
<dbReference type="InterPro" id="IPR001129">
    <property type="entry name" value="Membr-assoc_MAPEG"/>
</dbReference>
<feature type="transmembrane region" description="Helical" evidence="5">
    <location>
        <begin position="122"/>
        <end position="148"/>
    </location>
</feature>
<keyword evidence="4 5" id="KW-0472">Membrane</keyword>
<evidence type="ECO:0000313" key="7">
    <source>
        <dbReference type="Proteomes" id="UP001515480"/>
    </source>
</evidence>
<dbReference type="Gene3D" id="1.20.120.550">
    <property type="entry name" value="Membrane associated eicosanoid/glutathione metabolism-like domain"/>
    <property type="match status" value="1"/>
</dbReference>
<evidence type="ECO:0000256" key="5">
    <source>
        <dbReference type="SAM" id="Phobius"/>
    </source>
</evidence>
<dbReference type="Proteomes" id="UP001515480">
    <property type="component" value="Unassembled WGS sequence"/>
</dbReference>
<feature type="transmembrane region" description="Helical" evidence="5">
    <location>
        <begin position="21"/>
        <end position="43"/>
    </location>
</feature>
<evidence type="ECO:0000256" key="2">
    <source>
        <dbReference type="ARBA" id="ARBA00022692"/>
    </source>
</evidence>
<dbReference type="EMBL" id="JBGBPQ010000024">
    <property type="protein sequence ID" value="KAL1499866.1"/>
    <property type="molecule type" value="Genomic_DNA"/>
</dbReference>
<dbReference type="SUPFAM" id="SSF161084">
    <property type="entry name" value="MAPEG domain-like"/>
    <property type="match status" value="1"/>
</dbReference>
<name>A0AB34IKM0_PRYPA</name>
<dbReference type="Pfam" id="PF01124">
    <property type="entry name" value="MAPEG"/>
    <property type="match status" value="1"/>
</dbReference>
<gene>
    <name evidence="6" type="ORF">AB1Y20_012549</name>
</gene>
<keyword evidence="3 5" id="KW-1133">Transmembrane helix</keyword>
<accession>A0AB34IKM0</accession>
<organism evidence="6 7">
    <name type="scientific">Prymnesium parvum</name>
    <name type="common">Toxic golden alga</name>
    <dbReference type="NCBI Taxonomy" id="97485"/>
    <lineage>
        <taxon>Eukaryota</taxon>
        <taxon>Haptista</taxon>
        <taxon>Haptophyta</taxon>
        <taxon>Prymnesiophyceae</taxon>
        <taxon>Prymnesiales</taxon>
        <taxon>Prymnesiaceae</taxon>
        <taxon>Prymnesium</taxon>
    </lineage>
</organism>
<dbReference type="AlphaFoldDB" id="A0AB34IKM0"/>
<keyword evidence="2 5" id="KW-0812">Transmembrane</keyword>
<comment type="caution">
    <text evidence="6">The sequence shown here is derived from an EMBL/GenBank/DDBJ whole genome shotgun (WGS) entry which is preliminary data.</text>
</comment>
<keyword evidence="7" id="KW-1185">Reference proteome</keyword>
<evidence type="ECO:0000256" key="4">
    <source>
        <dbReference type="ARBA" id="ARBA00023136"/>
    </source>
</evidence>
<dbReference type="GO" id="GO:0016020">
    <property type="term" value="C:membrane"/>
    <property type="evidence" value="ECO:0007669"/>
    <property type="project" value="UniProtKB-SubCell"/>
</dbReference>